<reference evidence="1 2" key="1">
    <citation type="submission" date="2018-08" db="EMBL/GenBank/DDBJ databases">
        <title>The multiple taxonomic identification of Sphingomonas gilva.</title>
        <authorList>
            <person name="Zhu D."/>
            <person name="Zheng S."/>
        </authorList>
    </citation>
    <scope>NUCLEOTIDE SEQUENCE [LARGE SCALE GENOMIC DNA]</scope>
    <source>
        <strain evidence="1 2">ZDH117</strain>
    </source>
</reference>
<organism evidence="1 2">
    <name type="scientific">Sphingomonas gilva</name>
    <dbReference type="NCBI Taxonomy" id="2305907"/>
    <lineage>
        <taxon>Bacteria</taxon>
        <taxon>Pseudomonadati</taxon>
        <taxon>Pseudomonadota</taxon>
        <taxon>Alphaproteobacteria</taxon>
        <taxon>Sphingomonadales</taxon>
        <taxon>Sphingomonadaceae</taxon>
        <taxon>Sphingomonas</taxon>
    </lineage>
</organism>
<protein>
    <submittedName>
        <fullName evidence="1">GpE family phage tail protein</fullName>
    </submittedName>
</protein>
<accession>A0A396RNI2</accession>
<keyword evidence="2" id="KW-1185">Reference proteome</keyword>
<gene>
    <name evidence="1" type="ORF">D1610_11695</name>
</gene>
<evidence type="ECO:0000313" key="2">
    <source>
        <dbReference type="Proteomes" id="UP000266693"/>
    </source>
</evidence>
<dbReference type="AlphaFoldDB" id="A0A396RNI2"/>
<comment type="caution">
    <text evidence="1">The sequence shown here is derived from an EMBL/GenBank/DDBJ whole genome shotgun (WGS) entry which is preliminary data.</text>
</comment>
<sequence>MAAAFHFGAAELLDMDLDDLRFWHGRAMALAKETDQ</sequence>
<proteinExistence type="predicted"/>
<name>A0A396RNI2_9SPHN</name>
<evidence type="ECO:0000313" key="1">
    <source>
        <dbReference type="EMBL" id="RHW17316.1"/>
    </source>
</evidence>
<dbReference type="EMBL" id="QWLV01000005">
    <property type="protein sequence ID" value="RHW17316.1"/>
    <property type="molecule type" value="Genomic_DNA"/>
</dbReference>
<dbReference type="Proteomes" id="UP000266693">
    <property type="component" value="Unassembled WGS sequence"/>
</dbReference>